<dbReference type="PANTHER" id="PTHR12435">
    <property type="match status" value="1"/>
</dbReference>
<sequence>MALVCLTGYPCSGKTTRAKEIEGLLFNSEQIKANNMSVRLLSESDFGYNPESTPLDFRSEKSVRESLLSAIEQRLTKNTIVIVDSSNELKSMRYQMSCSAKTMGVPHLVIQISTSEANCSVWNVKRRSESLPSYADSIFKELINRYEFPNPAVRWDSPLWIVNPQDAFPISEILAAILDARKNTSKKPHAPTQPKLRQSGSYLQSVDIIINTSVQELEEAFNRNEKERILPSVLQRKKKEFLHQIKLNPIPLDSNGNGSDSKVKSAFLDYVYL</sequence>
<keyword evidence="1" id="KW-0547">Nucleotide-binding</keyword>
<name>A0A098VR88_9MICR</name>
<dbReference type="GeneID" id="25260865"/>
<evidence type="ECO:0000256" key="3">
    <source>
        <dbReference type="ARBA" id="ARBA00025768"/>
    </source>
</evidence>
<keyword evidence="5" id="KW-1185">Reference proteome</keyword>
<evidence type="ECO:0000313" key="4">
    <source>
        <dbReference type="EMBL" id="KGG50256.1"/>
    </source>
</evidence>
<dbReference type="RefSeq" id="XP_013236683.1">
    <property type="nucleotide sequence ID" value="XM_013381229.1"/>
</dbReference>
<organism evidence="4 5">
    <name type="scientific">Mitosporidium daphniae</name>
    <dbReference type="NCBI Taxonomy" id="1485682"/>
    <lineage>
        <taxon>Eukaryota</taxon>
        <taxon>Fungi</taxon>
        <taxon>Fungi incertae sedis</taxon>
        <taxon>Microsporidia</taxon>
        <taxon>Mitosporidium</taxon>
    </lineage>
</organism>
<dbReference type="GO" id="GO:0005524">
    <property type="term" value="F:ATP binding"/>
    <property type="evidence" value="ECO:0007669"/>
    <property type="project" value="UniProtKB-KW"/>
</dbReference>
<dbReference type="Proteomes" id="UP000029725">
    <property type="component" value="Unassembled WGS sequence"/>
</dbReference>
<evidence type="ECO:0000313" key="5">
    <source>
        <dbReference type="Proteomes" id="UP000029725"/>
    </source>
</evidence>
<proteinExistence type="inferred from homology"/>
<dbReference type="InterPro" id="IPR027417">
    <property type="entry name" value="P-loop_NTPase"/>
</dbReference>
<reference evidence="4 5" key="1">
    <citation type="submission" date="2014-04" db="EMBL/GenBank/DDBJ databases">
        <title>A new species of microsporidia sheds light on the evolution of extreme parasitism.</title>
        <authorList>
            <person name="Haag K.L."/>
            <person name="James T.Y."/>
            <person name="Larsson R."/>
            <person name="Schaer T.M."/>
            <person name="Refardt D."/>
            <person name="Pombert J.-F."/>
            <person name="Ebert D."/>
        </authorList>
    </citation>
    <scope>NUCLEOTIDE SEQUENCE [LARGE SCALE GENOMIC DNA]</scope>
    <source>
        <strain evidence="4 5">UGP3</strain>
        <tissue evidence="4">Spores</tissue>
    </source>
</reference>
<comment type="caution">
    <text evidence="4">The sequence shown here is derived from an EMBL/GenBank/DDBJ whole genome shotgun (WGS) entry which is preliminary data.</text>
</comment>
<protein>
    <submittedName>
        <fullName evidence="4">Uncharacterized protein</fullName>
    </submittedName>
</protein>
<accession>A0A098VR88</accession>
<dbReference type="SUPFAM" id="SSF52540">
    <property type="entry name" value="P-loop containing nucleoside triphosphate hydrolases"/>
    <property type="match status" value="1"/>
</dbReference>
<dbReference type="HOGENOM" id="CLU_027147_1_0_1"/>
<comment type="similarity">
    <text evidence="3">Belongs to the KTI12 family.</text>
</comment>
<evidence type="ECO:0000256" key="1">
    <source>
        <dbReference type="ARBA" id="ARBA00022741"/>
    </source>
</evidence>
<evidence type="ECO:0000256" key="2">
    <source>
        <dbReference type="ARBA" id="ARBA00022840"/>
    </source>
</evidence>
<dbReference type="EMBL" id="JMKJ01000590">
    <property type="protein sequence ID" value="KGG50256.1"/>
    <property type="molecule type" value="Genomic_DNA"/>
</dbReference>
<dbReference type="Pfam" id="PF08433">
    <property type="entry name" value="KTI12"/>
    <property type="match status" value="1"/>
</dbReference>
<keyword evidence="2" id="KW-0067">ATP-binding</keyword>
<dbReference type="InterPro" id="IPR013641">
    <property type="entry name" value="KTI12/PSTK"/>
</dbReference>
<dbReference type="AlphaFoldDB" id="A0A098VR88"/>
<dbReference type="Gene3D" id="3.40.50.300">
    <property type="entry name" value="P-loop containing nucleotide triphosphate hydrolases"/>
    <property type="match status" value="1"/>
</dbReference>
<gene>
    <name evidence="4" type="ORF">DI09_7p350</name>
</gene>
<dbReference type="OrthoDB" id="9972657at2759"/>
<dbReference type="VEuPathDB" id="MicrosporidiaDB:DI09_7p350"/>